<organism evidence="1 2">
    <name type="scientific">Mangrovibacter phragmitis</name>
    <dbReference type="NCBI Taxonomy" id="1691903"/>
    <lineage>
        <taxon>Bacteria</taxon>
        <taxon>Pseudomonadati</taxon>
        <taxon>Pseudomonadota</taxon>
        <taxon>Gammaproteobacteria</taxon>
        <taxon>Enterobacterales</taxon>
        <taxon>Enterobacteriaceae</taxon>
        <taxon>Mangrovibacter</taxon>
    </lineage>
</organism>
<dbReference type="Proteomes" id="UP000078225">
    <property type="component" value="Unassembled WGS sequence"/>
</dbReference>
<dbReference type="EMBL" id="LYRP01000021">
    <property type="protein sequence ID" value="OAT76769.1"/>
    <property type="molecule type" value="Genomic_DNA"/>
</dbReference>
<proteinExistence type="predicted"/>
<reference evidence="2" key="1">
    <citation type="submission" date="2016-05" db="EMBL/GenBank/DDBJ databases">
        <authorList>
            <person name="Behera P."/>
            <person name="Vaishampayan P."/>
            <person name="Singh N."/>
            <person name="Raina V."/>
            <person name="Suar M."/>
            <person name="Pattnaik A."/>
            <person name="Rastogi G."/>
        </authorList>
    </citation>
    <scope>NUCLEOTIDE SEQUENCE [LARGE SCALE GENOMIC DNA]</scope>
    <source>
        <strain evidence="2">MP23</strain>
    </source>
</reference>
<gene>
    <name evidence="1" type="ORF">A9B99_22750</name>
</gene>
<name>A0A1B7L317_9ENTR</name>
<comment type="caution">
    <text evidence="1">The sequence shown here is derived from an EMBL/GenBank/DDBJ whole genome shotgun (WGS) entry which is preliminary data.</text>
</comment>
<sequence length="91" mass="9638">MSLDPQYVTLVGKQRAHLPVWMQQAVAQGTFDTVVKPATRLEVAAGDAVGYLAEDIAPDGMNGVEKSAFVHVEVLSTDCSGSVIQDTSKSC</sequence>
<keyword evidence="2" id="KW-1185">Reference proteome</keyword>
<evidence type="ECO:0000313" key="2">
    <source>
        <dbReference type="Proteomes" id="UP000078225"/>
    </source>
</evidence>
<dbReference type="AlphaFoldDB" id="A0A1B7L317"/>
<dbReference type="RefSeq" id="WP_064598154.1">
    <property type="nucleotide sequence ID" value="NZ_LYRP01000021.1"/>
</dbReference>
<evidence type="ECO:0000313" key="1">
    <source>
        <dbReference type="EMBL" id="OAT76769.1"/>
    </source>
</evidence>
<accession>A0A1B7L317</accession>
<protein>
    <submittedName>
        <fullName evidence="1">Uncharacterized protein</fullName>
    </submittedName>
</protein>